<accession>A0A0A0BRA3</accession>
<dbReference type="Proteomes" id="UP000054314">
    <property type="component" value="Unassembled WGS sequence"/>
</dbReference>
<keyword evidence="1" id="KW-0812">Transmembrane</keyword>
<protein>
    <recommendedName>
        <fullName evidence="4">DUF624 domain-containing protein</fullName>
    </recommendedName>
</protein>
<keyword evidence="1" id="KW-0472">Membrane</keyword>
<reference evidence="2 3" key="1">
    <citation type="submission" date="2013-08" db="EMBL/GenBank/DDBJ databases">
        <title>Genome sequencing of Cellulomonas bogoriensis 69B4.</title>
        <authorList>
            <person name="Chen F."/>
            <person name="Li Y."/>
            <person name="Wang G."/>
        </authorList>
    </citation>
    <scope>NUCLEOTIDE SEQUENCE [LARGE SCALE GENOMIC DNA]</scope>
    <source>
        <strain evidence="2 3">69B4</strain>
    </source>
</reference>
<feature type="transmembrane region" description="Helical" evidence="1">
    <location>
        <begin position="20"/>
        <end position="46"/>
    </location>
</feature>
<dbReference type="InterPro" id="IPR006938">
    <property type="entry name" value="DUF624"/>
</dbReference>
<name>A0A0A0BRA3_9CELL</name>
<keyword evidence="1" id="KW-1133">Transmembrane helix</keyword>
<comment type="caution">
    <text evidence="2">The sequence shown here is derived from an EMBL/GenBank/DDBJ whole genome shotgun (WGS) entry which is preliminary data.</text>
</comment>
<evidence type="ECO:0000313" key="3">
    <source>
        <dbReference type="Proteomes" id="UP000054314"/>
    </source>
</evidence>
<feature type="transmembrane region" description="Helical" evidence="1">
    <location>
        <begin position="52"/>
        <end position="73"/>
    </location>
</feature>
<dbReference type="AlphaFoldDB" id="A0A0A0BRA3"/>
<sequence length="240" mass="25971">MSAARPRDISEFPLMRAAMVVYWFVLIDLLVVLAALPGAVLMLSLAPDATNLPLFALSLVPFGPAVGAAVFAWRSFLRERSPSPAREFWRGYRMNVVDVLKFWVPLLALLTVLGVNLANLAAAGVPPAFGAVMVVIAVMLALWGLHMMVITSLFSFRLRDAARLAAHVMGARFKVTLAHLSLLVVTIGLVGYISDWVLMLVASVLTFLLVWYSMPVITMVQARFVTPAGDEPDPAGPPSG</sequence>
<evidence type="ECO:0000256" key="1">
    <source>
        <dbReference type="SAM" id="Phobius"/>
    </source>
</evidence>
<organism evidence="2 3">
    <name type="scientific">Cellulomonas bogoriensis 69B4 = DSM 16987</name>
    <dbReference type="NCBI Taxonomy" id="1386082"/>
    <lineage>
        <taxon>Bacteria</taxon>
        <taxon>Bacillati</taxon>
        <taxon>Actinomycetota</taxon>
        <taxon>Actinomycetes</taxon>
        <taxon>Micrococcales</taxon>
        <taxon>Cellulomonadaceae</taxon>
        <taxon>Cellulomonas</taxon>
    </lineage>
</organism>
<dbReference type="RefSeq" id="WP_052105466.1">
    <property type="nucleotide sequence ID" value="NZ_AXCZ01000142.1"/>
</dbReference>
<dbReference type="Pfam" id="PF04854">
    <property type="entry name" value="DUF624"/>
    <property type="match status" value="1"/>
</dbReference>
<dbReference type="OrthoDB" id="4211860at2"/>
<evidence type="ECO:0008006" key="4">
    <source>
        <dbReference type="Google" id="ProtNLM"/>
    </source>
</evidence>
<evidence type="ECO:0000313" key="2">
    <source>
        <dbReference type="EMBL" id="KGM10485.1"/>
    </source>
</evidence>
<feature type="transmembrane region" description="Helical" evidence="1">
    <location>
        <begin position="128"/>
        <end position="150"/>
    </location>
</feature>
<proteinExistence type="predicted"/>
<feature type="transmembrane region" description="Helical" evidence="1">
    <location>
        <begin position="102"/>
        <end position="122"/>
    </location>
</feature>
<gene>
    <name evidence="2" type="ORF">N869_04580</name>
</gene>
<dbReference type="EMBL" id="AXCZ01000142">
    <property type="protein sequence ID" value="KGM10485.1"/>
    <property type="molecule type" value="Genomic_DNA"/>
</dbReference>
<keyword evidence="3" id="KW-1185">Reference proteome</keyword>
<feature type="transmembrane region" description="Helical" evidence="1">
    <location>
        <begin position="171"/>
        <end position="190"/>
    </location>
</feature>
<feature type="transmembrane region" description="Helical" evidence="1">
    <location>
        <begin position="196"/>
        <end position="214"/>
    </location>
</feature>